<dbReference type="RefSeq" id="WP_379610117.1">
    <property type="nucleotide sequence ID" value="NZ_JBHSFF010000001.1"/>
</dbReference>
<dbReference type="Proteomes" id="UP001494902">
    <property type="component" value="Unassembled WGS sequence"/>
</dbReference>
<organism evidence="2 3">
    <name type="scientific">Pseudonocardia nematodicida</name>
    <dbReference type="NCBI Taxonomy" id="1206997"/>
    <lineage>
        <taxon>Bacteria</taxon>
        <taxon>Bacillati</taxon>
        <taxon>Actinomycetota</taxon>
        <taxon>Actinomycetes</taxon>
        <taxon>Pseudonocardiales</taxon>
        <taxon>Pseudonocardiaceae</taxon>
        <taxon>Pseudonocardia</taxon>
    </lineage>
</organism>
<dbReference type="InterPro" id="IPR036513">
    <property type="entry name" value="STAS_dom_sf"/>
</dbReference>
<proteinExistence type="predicted"/>
<accession>A0ABV1K4P6</accession>
<dbReference type="Pfam" id="PF14417">
    <property type="entry name" value="MEDS"/>
    <property type="match status" value="1"/>
</dbReference>
<comment type="caution">
    <text evidence="2">The sequence shown here is derived from an EMBL/GenBank/DDBJ whole genome shotgun (WGS) entry which is preliminary data.</text>
</comment>
<dbReference type="Gene3D" id="3.30.750.24">
    <property type="entry name" value="STAS domain"/>
    <property type="match status" value="1"/>
</dbReference>
<dbReference type="EMBL" id="JBEDNQ010000001">
    <property type="protein sequence ID" value="MEQ3549419.1"/>
    <property type="molecule type" value="Genomic_DNA"/>
</dbReference>
<name>A0ABV1K4P6_9PSEU</name>
<dbReference type="InterPro" id="IPR025847">
    <property type="entry name" value="MEDS_domain"/>
</dbReference>
<dbReference type="InterPro" id="IPR002645">
    <property type="entry name" value="STAS_dom"/>
</dbReference>
<keyword evidence="3" id="KW-1185">Reference proteome</keyword>
<dbReference type="PROSITE" id="PS50801">
    <property type="entry name" value="STAS"/>
    <property type="match status" value="1"/>
</dbReference>
<evidence type="ECO:0000313" key="2">
    <source>
        <dbReference type="EMBL" id="MEQ3549419.1"/>
    </source>
</evidence>
<evidence type="ECO:0000313" key="3">
    <source>
        <dbReference type="Proteomes" id="UP001494902"/>
    </source>
</evidence>
<sequence length="307" mass="33555">MTVTPERADPSSHVLAVPVGDEQMCEMVSQFLAGGLAAGERVSYFDDDTADAVLARLCDDGVDVTEPLRTGQFQLVPQEFTRAALLAPMDELGGVLEHNMQSAIDDGWNGLRFTGQMNHGLTREGGQRLDEYDQVLDDAMRGRPVHGLCIYDHARYPDDLIATMRRLHAVEIESPPVYDDSLLRITESAPDRIRLAGEVDHVNRPLMRRVIGRYLDRIARGDVDNDVLSVDLASLRFCDVASAVSVVHAAEELPVTLRLRLDNVRPGIARLLDRCGAAFAPQLEMKVRDRTALCTADALALAAGGAG</sequence>
<feature type="domain" description="STAS" evidence="1">
    <location>
        <begin position="193"/>
        <end position="276"/>
    </location>
</feature>
<gene>
    <name evidence="2" type="ORF">WIS52_02950</name>
</gene>
<reference evidence="2 3" key="1">
    <citation type="submission" date="2024-03" db="EMBL/GenBank/DDBJ databases">
        <title>Draft genome sequence of Pseudonocardia nematodicida JCM 31783.</title>
        <authorList>
            <person name="Butdee W."/>
            <person name="Duangmal K."/>
        </authorList>
    </citation>
    <scope>NUCLEOTIDE SEQUENCE [LARGE SCALE GENOMIC DNA]</scope>
    <source>
        <strain evidence="2 3">JCM 31783</strain>
    </source>
</reference>
<protein>
    <submittedName>
        <fullName evidence="2">MEDS domain-containing protein</fullName>
    </submittedName>
</protein>
<evidence type="ECO:0000259" key="1">
    <source>
        <dbReference type="PROSITE" id="PS50801"/>
    </source>
</evidence>